<evidence type="ECO:0000256" key="10">
    <source>
        <dbReference type="ARBA" id="ARBA00047890"/>
    </source>
</evidence>
<evidence type="ECO:0000256" key="7">
    <source>
        <dbReference type="ARBA" id="ARBA00022840"/>
    </source>
</evidence>
<dbReference type="UniPathway" id="UPA00391"/>
<comment type="similarity">
    <text evidence="8 11">Belongs to the QueC family.</text>
</comment>
<keyword evidence="15" id="KW-1185">Reference proteome</keyword>
<evidence type="ECO:0000256" key="1">
    <source>
        <dbReference type="ARBA" id="ARBA00005061"/>
    </source>
</evidence>
<evidence type="ECO:0000256" key="8">
    <source>
        <dbReference type="ARBA" id="ARBA00037993"/>
    </source>
</evidence>
<protein>
    <recommendedName>
        <fullName evidence="9 11">7-cyano-7-deazaguanine synthase</fullName>
        <ecNumber evidence="9 11">6.3.4.20</ecNumber>
    </recommendedName>
    <alternativeName>
        <fullName evidence="11">7-cyano-7-carbaguanine synthase</fullName>
    </alternativeName>
    <alternativeName>
        <fullName evidence="11">PreQ(0) synthase</fullName>
    </alternativeName>
    <alternativeName>
        <fullName evidence="11">Queuosine biosynthesis protein QueC</fullName>
    </alternativeName>
</protein>
<comment type="catalytic activity">
    <reaction evidence="10 11">
        <text>7-carboxy-7-carbaguanine + NH4(+) + 2 ATP = 7-cyano-7-carbaguanine + 2 AMP + 2 diphosphate + 2 H(+)</text>
        <dbReference type="Rhea" id="RHEA:27982"/>
        <dbReference type="ChEBI" id="CHEBI:15378"/>
        <dbReference type="ChEBI" id="CHEBI:28938"/>
        <dbReference type="ChEBI" id="CHEBI:30616"/>
        <dbReference type="ChEBI" id="CHEBI:33019"/>
        <dbReference type="ChEBI" id="CHEBI:45075"/>
        <dbReference type="ChEBI" id="CHEBI:61036"/>
        <dbReference type="ChEBI" id="CHEBI:456215"/>
        <dbReference type="EC" id="6.3.4.20"/>
    </reaction>
</comment>
<dbReference type="HOGENOM" id="CLU_081854_1_1_6"/>
<keyword evidence="2 11" id="KW-0436">Ligase</keyword>
<dbReference type="InterPro" id="IPR018317">
    <property type="entry name" value="QueC"/>
</dbReference>
<evidence type="ECO:0000313" key="14">
    <source>
        <dbReference type="Proteomes" id="UP000032414"/>
    </source>
</evidence>
<feature type="binding site" evidence="11">
    <location>
        <begin position="8"/>
        <end position="18"/>
    </location>
    <ligand>
        <name>ATP</name>
        <dbReference type="ChEBI" id="CHEBI:30616"/>
    </ligand>
</feature>
<dbReference type="STRING" id="451.B6N58_00510"/>
<dbReference type="GO" id="GO:0008270">
    <property type="term" value="F:zinc ion binding"/>
    <property type="evidence" value="ECO:0007669"/>
    <property type="project" value="UniProtKB-UniRule"/>
</dbReference>
<dbReference type="EMBL" id="LN614830">
    <property type="protein sequence ID" value="CEG59478.1"/>
    <property type="molecule type" value="Genomic_DNA"/>
</dbReference>
<dbReference type="PATRIC" id="fig|451.8.peg.1081"/>
<keyword evidence="6 11" id="KW-0862">Zinc</keyword>
<reference evidence="12" key="1">
    <citation type="submission" date="2014-09" db="EMBL/GenBank/DDBJ databases">
        <authorList>
            <person name="GOMEZ-VALERO Laura"/>
        </authorList>
    </citation>
    <scope>NUCLEOTIDE SEQUENCE</scope>
    <source>
        <strain evidence="12">ATCC33218</strain>
    </source>
</reference>
<evidence type="ECO:0000313" key="13">
    <source>
        <dbReference type="EMBL" id="SCX91074.1"/>
    </source>
</evidence>
<dbReference type="Gene3D" id="3.40.50.620">
    <property type="entry name" value="HUPs"/>
    <property type="match status" value="1"/>
</dbReference>
<dbReference type="HAMAP" id="MF_01633">
    <property type="entry name" value="QueC"/>
    <property type="match status" value="1"/>
</dbReference>
<feature type="binding site" evidence="11">
    <location>
        <position position="201"/>
    </location>
    <ligand>
        <name>Zn(2+)</name>
        <dbReference type="ChEBI" id="CHEBI:29105"/>
    </ligand>
</feature>
<dbReference type="KEGG" id="tmc:LMI_0111"/>
<dbReference type="NCBIfam" id="TIGR00364">
    <property type="entry name" value="7-cyano-7-deazaguanine synthase QueC"/>
    <property type="match status" value="1"/>
</dbReference>
<keyword evidence="5 11" id="KW-0671">Queuosine biosynthesis</keyword>
<proteinExistence type="inferred from homology"/>
<evidence type="ECO:0000256" key="11">
    <source>
        <dbReference type="HAMAP-Rule" id="MF_01633"/>
    </source>
</evidence>
<dbReference type="OrthoDB" id="9789567at2"/>
<name>A0A098GAM4_LEGMI</name>
<dbReference type="EMBL" id="FMVN01000002">
    <property type="protein sequence ID" value="SCX91074.1"/>
    <property type="molecule type" value="Genomic_DNA"/>
</dbReference>
<evidence type="ECO:0000256" key="3">
    <source>
        <dbReference type="ARBA" id="ARBA00022723"/>
    </source>
</evidence>
<evidence type="ECO:0000313" key="12">
    <source>
        <dbReference type="EMBL" id="CEG59478.1"/>
    </source>
</evidence>
<evidence type="ECO:0000256" key="6">
    <source>
        <dbReference type="ARBA" id="ARBA00022833"/>
    </source>
</evidence>
<keyword evidence="7 11" id="KW-0067">ATP-binding</keyword>
<dbReference type="SUPFAM" id="SSF52402">
    <property type="entry name" value="Adenine nucleotide alpha hydrolases-like"/>
    <property type="match status" value="1"/>
</dbReference>
<dbReference type="RefSeq" id="WP_045098056.1">
    <property type="nucleotide sequence ID" value="NZ_CP020614.1"/>
</dbReference>
<feature type="binding site" evidence="11">
    <location>
        <position position="188"/>
    </location>
    <ligand>
        <name>Zn(2+)</name>
        <dbReference type="ChEBI" id="CHEBI:29105"/>
    </ligand>
</feature>
<dbReference type="PIRSF" id="PIRSF006293">
    <property type="entry name" value="ExsB"/>
    <property type="match status" value="1"/>
</dbReference>
<reference evidence="14" key="2">
    <citation type="submission" date="2014-09" db="EMBL/GenBank/DDBJ databases">
        <authorList>
            <person name="Gomez-Valero L."/>
        </authorList>
    </citation>
    <scope>NUCLEOTIDE SEQUENCE [LARGE SCALE GENOMIC DNA]</scope>
    <source>
        <strain evidence="14">ATCC33218</strain>
    </source>
</reference>
<reference evidence="13 15" key="3">
    <citation type="submission" date="2016-10" db="EMBL/GenBank/DDBJ databases">
        <authorList>
            <person name="Varghese N."/>
            <person name="Submissions S."/>
        </authorList>
    </citation>
    <scope>NUCLEOTIDE SEQUENCE [LARGE SCALE GENOMIC DNA]</scope>
    <source>
        <strain evidence="13 15">ATCC 33218</strain>
    </source>
</reference>
<dbReference type="Proteomes" id="UP000182998">
    <property type="component" value="Unassembled WGS sequence"/>
</dbReference>
<comment type="function">
    <text evidence="11">Catalyzes the ATP-dependent conversion of 7-carboxy-7-deazaguanine (CDG) to 7-cyano-7-deazaguanine (preQ(0)).</text>
</comment>
<evidence type="ECO:0000256" key="2">
    <source>
        <dbReference type="ARBA" id="ARBA00022598"/>
    </source>
</evidence>
<dbReference type="GO" id="GO:0016879">
    <property type="term" value="F:ligase activity, forming carbon-nitrogen bonds"/>
    <property type="evidence" value="ECO:0007669"/>
    <property type="project" value="UniProtKB-UniRule"/>
</dbReference>
<dbReference type="GO" id="GO:0008616">
    <property type="term" value="P:tRNA queuosine(34) biosynthetic process"/>
    <property type="evidence" value="ECO:0007669"/>
    <property type="project" value="UniProtKB-UniRule"/>
</dbReference>
<dbReference type="InterPro" id="IPR014729">
    <property type="entry name" value="Rossmann-like_a/b/a_fold"/>
</dbReference>
<sequence length="223" mass="23922">MKKAVVLLSGGLDSTTCLAIAQEKGFACYALSFAYGQRHSAELAAAYRVAKHFSVAEHRIIDLDIGQLGGSALTDKSIQVPDYSGSPEIPVTYVPARNTVFLSYALGFAEVIGARDIFIGVSSVDYSHYPDCRPEYIAAFQTLANLATKAGVEGDSFSLHAPLQHLSKAETILVGSKLGVDYALTVSCYQATESGKACGRCDSCRFRKQGFEAAQLPDPTFYV</sequence>
<dbReference type="PANTHER" id="PTHR42914">
    <property type="entry name" value="7-CYANO-7-DEAZAGUANINE SYNTHASE"/>
    <property type="match status" value="1"/>
</dbReference>
<evidence type="ECO:0000313" key="15">
    <source>
        <dbReference type="Proteomes" id="UP000182998"/>
    </source>
</evidence>
<dbReference type="AlphaFoldDB" id="A0A098GAM4"/>
<dbReference type="EC" id="6.3.4.20" evidence="9 11"/>
<evidence type="ECO:0000256" key="9">
    <source>
        <dbReference type="ARBA" id="ARBA00039149"/>
    </source>
</evidence>
<evidence type="ECO:0000256" key="5">
    <source>
        <dbReference type="ARBA" id="ARBA00022785"/>
    </source>
</evidence>
<dbReference type="PANTHER" id="PTHR42914:SF1">
    <property type="entry name" value="7-CYANO-7-DEAZAGUANINE SYNTHASE"/>
    <property type="match status" value="1"/>
</dbReference>
<dbReference type="GO" id="GO:0005524">
    <property type="term" value="F:ATP binding"/>
    <property type="evidence" value="ECO:0007669"/>
    <property type="project" value="UniProtKB-UniRule"/>
</dbReference>
<keyword evidence="3 11" id="KW-0479">Metal-binding</keyword>
<feature type="binding site" evidence="11">
    <location>
        <position position="198"/>
    </location>
    <ligand>
        <name>Zn(2+)</name>
        <dbReference type="ChEBI" id="CHEBI:29105"/>
    </ligand>
</feature>
<dbReference type="Pfam" id="PF06508">
    <property type="entry name" value="QueC"/>
    <property type="match status" value="1"/>
</dbReference>
<comment type="cofactor">
    <cofactor evidence="11">
        <name>Zn(2+)</name>
        <dbReference type="ChEBI" id="CHEBI:29105"/>
    </cofactor>
    <text evidence="11">Binds 1 zinc ion per subunit.</text>
</comment>
<organism evidence="12 14">
    <name type="scientific">Legionella micdadei</name>
    <name type="common">Tatlockia micdadei</name>
    <dbReference type="NCBI Taxonomy" id="451"/>
    <lineage>
        <taxon>Bacteria</taxon>
        <taxon>Pseudomonadati</taxon>
        <taxon>Pseudomonadota</taxon>
        <taxon>Gammaproteobacteria</taxon>
        <taxon>Legionellales</taxon>
        <taxon>Legionellaceae</taxon>
        <taxon>Legionella</taxon>
    </lineage>
</organism>
<comment type="pathway">
    <text evidence="1 11">Purine metabolism; 7-cyano-7-deazaguanine biosynthesis.</text>
</comment>
<dbReference type="Proteomes" id="UP000032414">
    <property type="component" value="Chromosome I"/>
</dbReference>
<feature type="binding site" evidence="11">
    <location>
        <position position="204"/>
    </location>
    <ligand>
        <name>Zn(2+)</name>
        <dbReference type="ChEBI" id="CHEBI:29105"/>
    </ligand>
</feature>
<accession>A0A098GAM4</accession>
<evidence type="ECO:0000256" key="4">
    <source>
        <dbReference type="ARBA" id="ARBA00022741"/>
    </source>
</evidence>
<dbReference type="CDD" id="cd01995">
    <property type="entry name" value="QueC-like"/>
    <property type="match status" value="1"/>
</dbReference>
<gene>
    <name evidence="11 12" type="primary">queC</name>
    <name evidence="12" type="ORF">LMI_0111</name>
    <name evidence="13" type="ORF">SAMN02982997_00346</name>
</gene>
<keyword evidence="4 11" id="KW-0547">Nucleotide-binding</keyword>
<dbReference type="FunFam" id="3.40.50.620:FF:000131">
    <property type="entry name" value="7-cyano-7-deazaguanine synthase"/>
    <property type="match status" value="1"/>
</dbReference>